<sequence>MFKQKVWPIAIGLVGLVTLSSAACAKDEVTHEHQFSVSSVTELSIDNAVGEIEFVRGDSDQLLVELTIRETDDGFFYGGGDIYSVELVSDRSGDDLNLSIEPNEDVQVNWRITLPQVASLEVDMGVGEIHGEIYTTDSRFDLGVGELDLTLYGDDIARISADAGIGETSIKGFANGESSTTRAIVSSESDARGQGRYRVSADVGVGEASFRVRGLK</sequence>
<dbReference type="PROSITE" id="PS51257">
    <property type="entry name" value="PROKAR_LIPOPROTEIN"/>
    <property type="match status" value="1"/>
</dbReference>
<comment type="caution">
    <text evidence="2">The sequence shown here is derived from an EMBL/GenBank/DDBJ whole genome shotgun (WGS) entry which is preliminary data.</text>
</comment>
<dbReference type="RefSeq" id="WP_105306102.1">
    <property type="nucleotide sequence ID" value="NZ_PIPS01000001.1"/>
</dbReference>
<dbReference type="EMBL" id="PIPS01000001">
    <property type="protein sequence ID" value="RUO44753.1"/>
    <property type="molecule type" value="Genomic_DNA"/>
</dbReference>
<evidence type="ECO:0000256" key="1">
    <source>
        <dbReference type="SAM" id="SignalP"/>
    </source>
</evidence>
<evidence type="ECO:0000313" key="3">
    <source>
        <dbReference type="Proteomes" id="UP000286680"/>
    </source>
</evidence>
<feature type="signal peptide" evidence="1">
    <location>
        <begin position="1"/>
        <end position="25"/>
    </location>
</feature>
<keyword evidence="1" id="KW-0732">Signal</keyword>
<name>A0AA94EFA4_9GAMM</name>
<feature type="chain" id="PRO_5041725428" description="Adhesin" evidence="1">
    <location>
        <begin position="26"/>
        <end position="216"/>
    </location>
</feature>
<keyword evidence="3" id="KW-1185">Reference proteome</keyword>
<evidence type="ECO:0000313" key="2">
    <source>
        <dbReference type="EMBL" id="RUO44753.1"/>
    </source>
</evidence>
<reference evidence="3" key="1">
    <citation type="journal article" date="2018" name="Front. Microbiol.">
        <title>Genome-Based Analysis Reveals the Taxonomy and Diversity of the Family Idiomarinaceae.</title>
        <authorList>
            <person name="Liu Y."/>
            <person name="Lai Q."/>
            <person name="Shao Z."/>
        </authorList>
    </citation>
    <scope>NUCLEOTIDE SEQUENCE [LARGE SCALE GENOMIC DNA]</scope>
    <source>
        <strain evidence="3">SN-14</strain>
    </source>
</reference>
<dbReference type="AlphaFoldDB" id="A0AA94EFA4"/>
<gene>
    <name evidence="2" type="ORF">CWE23_01575</name>
</gene>
<protein>
    <recommendedName>
        <fullName evidence="4">Adhesin</fullName>
    </recommendedName>
</protein>
<proteinExistence type="predicted"/>
<accession>A0AA94EFA4</accession>
<evidence type="ECO:0008006" key="4">
    <source>
        <dbReference type="Google" id="ProtNLM"/>
    </source>
</evidence>
<dbReference type="Proteomes" id="UP000286680">
    <property type="component" value="Unassembled WGS sequence"/>
</dbReference>
<organism evidence="2 3">
    <name type="scientific">Idiomarina aquatica</name>
    <dbReference type="NCBI Taxonomy" id="1327752"/>
    <lineage>
        <taxon>Bacteria</taxon>
        <taxon>Pseudomonadati</taxon>
        <taxon>Pseudomonadota</taxon>
        <taxon>Gammaproteobacteria</taxon>
        <taxon>Alteromonadales</taxon>
        <taxon>Idiomarinaceae</taxon>
        <taxon>Idiomarina</taxon>
    </lineage>
</organism>